<protein>
    <submittedName>
        <fullName evidence="2">DUF4173 domain-containing protein</fullName>
    </submittedName>
</protein>
<dbReference type="OrthoDB" id="9767931at2"/>
<feature type="region of interest" description="Disordered" evidence="1">
    <location>
        <begin position="28"/>
        <end position="51"/>
    </location>
</feature>
<dbReference type="AlphaFoldDB" id="A0A4U0T7N6"/>
<reference evidence="2 3" key="1">
    <citation type="submission" date="2019-04" db="EMBL/GenBank/DDBJ databases">
        <title>Streptomyces oryziradicis sp. nov., a novel actinomycete isolated from rhizosphere soil of rice (Oryza sativa L.).</title>
        <authorList>
            <person name="Li C."/>
        </authorList>
    </citation>
    <scope>NUCLEOTIDE SEQUENCE [LARGE SCALE GENOMIC DNA]</scope>
    <source>
        <strain evidence="2 3">NEAU-C40</strain>
    </source>
</reference>
<sequence length="128" mass="13989">MRHSRRHCCGPAGRCAAAGMAGAGGVAPGVGSGRLNSRERARPDRPEPQGIRCRPRRQAILLIRSALRRTVLYVDAYGLTRLRILVAGAELWLGFVIVLTHGGRRPAHENTKIDLAYLRNLPADAVKY</sequence>
<dbReference type="Proteomes" id="UP000305778">
    <property type="component" value="Unassembled WGS sequence"/>
</dbReference>
<organism evidence="2 3">
    <name type="scientific">Actinacidiphila oryziradicis</name>
    <dbReference type="NCBI Taxonomy" id="2571141"/>
    <lineage>
        <taxon>Bacteria</taxon>
        <taxon>Bacillati</taxon>
        <taxon>Actinomycetota</taxon>
        <taxon>Actinomycetes</taxon>
        <taxon>Kitasatosporales</taxon>
        <taxon>Streptomycetaceae</taxon>
        <taxon>Actinacidiphila</taxon>
    </lineage>
</organism>
<name>A0A4U0T7N6_9ACTN</name>
<comment type="caution">
    <text evidence="2">The sequence shown here is derived from an EMBL/GenBank/DDBJ whole genome shotgun (WGS) entry which is preliminary data.</text>
</comment>
<keyword evidence="3" id="KW-1185">Reference proteome</keyword>
<accession>A0A4U0T7N6</accession>
<dbReference type="EMBL" id="SUMC01000022">
    <property type="protein sequence ID" value="TKA09425.1"/>
    <property type="molecule type" value="Genomic_DNA"/>
</dbReference>
<evidence type="ECO:0000313" key="2">
    <source>
        <dbReference type="EMBL" id="TKA09425.1"/>
    </source>
</evidence>
<evidence type="ECO:0000313" key="3">
    <source>
        <dbReference type="Proteomes" id="UP000305778"/>
    </source>
</evidence>
<feature type="compositionally biased region" description="Basic and acidic residues" evidence="1">
    <location>
        <begin position="36"/>
        <end position="47"/>
    </location>
</feature>
<gene>
    <name evidence="2" type="ORF">FCI23_22815</name>
</gene>
<evidence type="ECO:0000256" key="1">
    <source>
        <dbReference type="SAM" id="MobiDB-lite"/>
    </source>
</evidence>
<dbReference type="Pfam" id="PF13687">
    <property type="entry name" value="DUF4153"/>
    <property type="match status" value="1"/>
</dbReference>
<proteinExistence type="predicted"/>
<dbReference type="InterPro" id="IPR025291">
    <property type="entry name" value="DUF4153"/>
</dbReference>